<dbReference type="InterPro" id="IPR050245">
    <property type="entry name" value="PrsA_foldase"/>
</dbReference>
<evidence type="ECO:0000256" key="2">
    <source>
        <dbReference type="ARBA" id="ARBA00007656"/>
    </source>
</evidence>
<gene>
    <name evidence="9" type="ORF">SAMN02745746_03368</name>
</gene>
<evidence type="ECO:0000256" key="5">
    <source>
        <dbReference type="ARBA" id="ARBA00023235"/>
    </source>
</evidence>
<dbReference type="SUPFAM" id="SSF109998">
    <property type="entry name" value="Triger factor/SurA peptide-binding domain-like"/>
    <property type="match status" value="1"/>
</dbReference>
<dbReference type="Proteomes" id="UP000192920">
    <property type="component" value="Unassembled WGS sequence"/>
</dbReference>
<evidence type="ECO:0000256" key="1">
    <source>
        <dbReference type="ARBA" id="ARBA00000971"/>
    </source>
</evidence>
<dbReference type="PROSITE" id="PS50198">
    <property type="entry name" value="PPIC_PPIASE_2"/>
    <property type="match status" value="1"/>
</dbReference>
<reference evidence="10" key="1">
    <citation type="submission" date="2017-04" db="EMBL/GenBank/DDBJ databases">
        <authorList>
            <person name="Varghese N."/>
            <person name="Submissions S."/>
        </authorList>
    </citation>
    <scope>NUCLEOTIDE SEQUENCE [LARGE SCALE GENOMIC DNA]</scope>
    <source>
        <strain evidence="10">DSM 22618</strain>
    </source>
</reference>
<dbReference type="Gene3D" id="3.10.50.40">
    <property type="match status" value="1"/>
</dbReference>
<dbReference type="EC" id="5.2.1.8" evidence="3"/>
<evidence type="ECO:0000256" key="4">
    <source>
        <dbReference type="ARBA" id="ARBA00023110"/>
    </source>
</evidence>
<dbReference type="RefSeq" id="WP_085277461.1">
    <property type="nucleotide sequence ID" value="NZ_FXAG01000022.1"/>
</dbReference>
<comment type="catalytic activity">
    <reaction evidence="1">
        <text>[protein]-peptidylproline (omega=180) = [protein]-peptidylproline (omega=0)</text>
        <dbReference type="Rhea" id="RHEA:16237"/>
        <dbReference type="Rhea" id="RHEA-COMP:10747"/>
        <dbReference type="Rhea" id="RHEA-COMP:10748"/>
        <dbReference type="ChEBI" id="CHEBI:83833"/>
        <dbReference type="ChEBI" id="CHEBI:83834"/>
        <dbReference type="EC" id="5.2.1.8"/>
    </reaction>
</comment>
<protein>
    <recommendedName>
        <fullName evidence="3">peptidylprolyl isomerase</fullName>
        <ecNumber evidence="3">5.2.1.8</ecNumber>
    </recommendedName>
</protein>
<evidence type="ECO:0000259" key="8">
    <source>
        <dbReference type="PROSITE" id="PS50198"/>
    </source>
</evidence>
<comment type="similarity">
    <text evidence="2">Belongs to the PpiC/parvulin rotamase family.</text>
</comment>
<feature type="chain" id="PRO_5012034530" description="peptidylprolyl isomerase" evidence="7">
    <location>
        <begin position="22"/>
        <end position="258"/>
    </location>
</feature>
<accession>A0A1Y6C6F8</accession>
<dbReference type="Gene3D" id="1.10.8.1040">
    <property type="match status" value="1"/>
</dbReference>
<keyword evidence="5 6" id="KW-0413">Isomerase</keyword>
<dbReference type="InterPro" id="IPR046357">
    <property type="entry name" value="PPIase_dom_sf"/>
</dbReference>
<keyword evidence="7" id="KW-0732">Signal</keyword>
<dbReference type="PROSITE" id="PS01096">
    <property type="entry name" value="PPIC_PPIASE_1"/>
    <property type="match status" value="1"/>
</dbReference>
<evidence type="ECO:0000313" key="9">
    <source>
        <dbReference type="EMBL" id="SMF45590.1"/>
    </source>
</evidence>
<dbReference type="PANTHER" id="PTHR47245">
    <property type="entry name" value="PEPTIDYLPROLYL ISOMERASE"/>
    <property type="match status" value="1"/>
</dbReference>
<dbReference type="AlphaFoldDB" id="A0A1Y6C6F8"/>
<feature type="domain" description="PpiC" evidence="8">
    <location>
        <begin position="128"/>
        <end position="219"/>
    </location>
</feature>
<sequence>MRKTLLLSTLTAAVLSTAVLAAPPVVNGTAISQSRIDAVVRMMEAQGQQSSPDMQAAARDQLITAEILRQAAVKKGLDKSPEYRAELENMQTMALASRLIKDFQRSNPVSDAQLRAEYDKIKSQFPEKKSYHARHILVPTEAEAKAVIDALRKGKAFDQLAKEKSIDPGSKNNGGDLGWSEASNFVAPFSEAMTKLSKGQVTSEPVKTEFGWHVIKLDDVRTEAAPPVEQIRPQLEQRIMSGRIEKFISDLKAKASIQ</sequence>
<dbReference type="InterPro" id="IPR023058">
    <property type="entry name" value="PPIase_PpiC_CS"/>
</dbReference>
<feature type="signal peptide" evidence="7">
    <location>
        <begin position="1"/>
        <end position="21"/>
    </location>
</feature>
<dbReference type="STRING" id="1123014.SAMN02745746_03368"/>
<dbReference type="EMBL" id="FXAG01000022">
    <property type="protein sequence ID" value="SMF45590.1"/>
    <property type="molecule type" value="Genomic_DNA"/>
</dbReference>
<proteinExistence type="inferred from homology"/>
<keyword evidence="10" id="KW-1185">Reference proteome</keyword>
<evidence type="ECO:0000256" key="7">
    <source>
        <dbReference type="SAM" id="SignalP"/>
    </source>
</evidence>
<dbReference type="InterPro" id="IPR000297">
    <property type="entry name" value="PPIase_PpiC"/>
</dbReference>
<dbReference type="SUPFAM" id="SSF54534">
    <property type="entry name" value="FKBP-like"/>
    <property type="match status" value="1"/>
</dbReference>
<dbReference type="Pfam" id="PF00639">
    <property type="entry name" value="Rotamase"/>
    <property type="match status" value="1"/>
</dbReference>
<name>A0A1Y6C6F8_9NEIS</name>
<evidence type="ECO:0000256" key="3">
    <source>
        <dbReference type="ARBA" id="ARBA00013194"/>
    </source>
</evidence>
<dbReference type="InterPro" id="IPR027304">
    <property type="entry name" value="Trigger_fact/SurA_dom_sf"/>
</dbReference>
<dbReference type="GO" id="GO:0003755">
    <property type="term" value="F:peptidyl-prolyl cis-trans isomerase activity"/>
    <property type="evidence" value="ECO:0007669"/>
    <property type="project" value="UniProtKB-KW"/>
</dbReference>
<evidence type="ECO:0000256" key="6">
    <source>
        <dbReference type="PROSITE-ProRule" id="PRU00278"/>
    </source>
</evidence>
<keyword evidence="4 6" id="KW-0697">Rotamase</keyword>
<dbReference type="PANTHER" id="PTHR47245:SF2">
    <property type="entry name" value="PEPTIDYL-PROLYL CIS-TRANS ISOMERASE HP_0175-RELATED"/>
    <property type="match status" value="1"/>
</dbReference>
<organism evidence="9 10">
    <name type="scientific">Pseudogulbenkiania subflava DSM 22618</name>
    <dbReference type="NCBI Taxonomy" id="1123014"/>
    <lineage>
        <taxon>Bacteria</taxon>
        <taxon>Pseudomonadati</taxon>
        <taxon>Pseudomonadota</taxon>
        <taxon>Betaproteobacteria</taxon>
        <taxon>Neisseriales</taxon>
        <taxon>Chromobacteriaceae</taxon>
        <taxon>Pseudogulbenkiania</taxon>
    </lineage>
</organism>
<evidence type="ECO:0000313" key="10">
    <source>
        <dbReference type="Proteomes" id="UP000192920"/>
    </source>
</evidence>